<name>A0ABQ5WDT5_9HYPH</name>
<gene>
    <name evidence="1" type="ORF">GCM10010862_53120</name>
</gene>
<dbReference type="RefSeq" id="WP_284343450.1">
    <property type="nucleotide sequence ID" value="NZ_BSNS01000029.1"/>
</dbReference>
<dbReference type="EMBL" id="BSNS01000029">
    <property type="protein sequence ID" value="GLQ58053.1"/>
    <property type="molecule type" value="Genomic_DNA"/>
</dbReference>
<reference evidence="2" key="1">
    <citation type="journal article" date="2019" name="Int. J. Syst. Evol. Microbiol.">
        <title>The Global Catalogue of Microorganisms (GCM) 10K type strain sequencing project: providing services to taxonomists for standard genome sequencing and annotation.</title>
        <authorList>
            <consortium name="The Broad Institute Genomics Platform"/>
            <consortium name="The Broad Institute Genome Sequencing Center for Infectious Disease"/>
            <person name="Wu L."/>
            <person name="Ma J."/>
        </authorList>
    </citation>
    <scope>NUCLEOTIDE SEQUENCE [LARGE SCALE GENOMIC DNA]</scope>
    <source>
        <strain evidence="2">NBRC 112416</strain>
    </source>
</reference>
<organism evidence="1 2">
    <name type="scientific">Devosia nitrariae</name>
    <dbReference type="NCBI Taxonomy" id="2071872"/>
    <lineage>
        <taxon>Bacteria</taxon>
        <taxon>Pseudomonadati</taxon>
        <taxon>Pseudomonadota</taxon>
        <taxon>Alphaproteobacteria</taxon>
        <taxon>Hyphomicrobiales</taxon>
        <taxon>Devosiaceae</taxon>
        <taxon>Devosia</taxon>
    </lineage>
</organism>
<keyword evidence="2" id="KW-1185">Reference proteome</keyword>
<proteinExistence type="predicted"/>
<sequence>MYIRRSNRRRVLRAGYLLLALVLLTPKFDLSAAPQLTAFLNTVGLGQTLVDSGAPLSTGLAQDA</sequence>
<accession>A0ABQ5WDT5</accession>
<evidence type="ECO:0000313" key="2">
    <source>
        <dbReference type="Proteomes" id="UP001156691"/>
    </source>
</evidence>
<comment type="caution">
    <text evidence="1">The sequence shown here is derived from an EMBL/GenBank/DDBJ whole genome shotgun (WGS) entry which is preliminary data.</text>
</comment>
<evidence type="ECO:0000313" key="1">
    <source>
        <dbReference type="EMBL" id="GLQ58053.1"/>
    </source>
</evidence>
<dbReference type="Proteomes" id="UP001156691">
    <property type="component" value="Unassembled WGS sequence"/>
</dbReference>
<protein>
    <submittedName>
        <fullName evidence="1">Uncharacterized protein</fullName>
    </submittedName>
</protein>